<evidence type="ECO:0000256" key="1">
    <source>
        <dbReference type="ARBA" id="ARBA00001971"/>
    </source>
</evidence>
<evidence type="ECO:0000256" key="5">
    <source>
        <dbReference type="ARBA" id="ARBA00023002"/>
    </source>
</evidence>
<dbReference type="InterPro" id="IPR001128">
    <property type="entry name" value="Cyt_P450"/>
</dbReference>
<keyword evidence="4" id="KW-0479">Metal-binding</keyword>
<keyword evidence="6" id="KW-0408">Iron</keyword>
<name>A0AA38PMF6_9AGAR</name>
<protein>
    <recommendedName>
        <fullName evidence="10">Cytochrome P450</fullName>
    </recommendedName>
</protein>
<keyword evidence="3" id="KW-0349">Heme</keyword>
<comment type="caution">
    <text evidence="8">The sequence shown here is derived from an EMBL/GenBank/DDBJ whole genome shotgun (WGS) entry which is preliminary data.</text>
</comment>
<evidence type="ECO:0000313" key="8">
    <source>
        <dbReference type="EMBL" id="KAJ3978209.1"/>
    </source>
</evidence>
<evidence type="ECO:0000256" key="7">
    <source>
        <dbReference type="ARBA" id="ARBA00023033"/>
    </source>
</evidence>
<evidence type="ECO:0000256" key="3">
    <source>
        <dbReference type="ARBA" id="ARBA00022617"/>
    </source>
</evidence>
<organism evidence="8 9">
    <name type="scientific">Lentinula detonsa</name>
    <dbReference type="NCBI Taxonomy" id="2804962"/>
    <lineage>
        <taxon>Eukaryota</taxon>
        <taxon>Fungi</taxon>
        <taxon>Dikarya</taxon>
        <taxon>Basidiomycota</taxon>
        <taxon>Agaricomycotina</taxon>
        <taxon>Agaricomycetes</taxon>
        <taxon>Agaricomycetidae</taxon>
        <taxon>Agaricales</taxon>
        <taxon>Marasmiineae</taxon>
        <taxon>Omphalotaceae</taxon>
        <taxon>Lentinula</taxon>
    </lineage>
</organism>
<dbReference type="InterPro" id="IPR036396">
    <property type="entry name" value="Cyt_P450_sf"/>
</dbReference>
<dbReference type="InterPro" id="IPR050364">
    <property type="entry name" value="Cytochrome_P450_fung"/>
</dbReference>
<comment type="cofactor">
    <cofactor evidence="1">
        <name>heme</name>
        <dbReference type="ChEBI" id="CHEBI:30413"/>
    </cofactor>
</comment>
<dbReference type="GO" id="GO:0004497">
    <property type="term" value="F:monooxygenase activity"/>
    <property type="evidence" value="ECO:0007669"/>
    <property type="project" value="UniProtKB-KW"/>
</dbReference>
<reference evidence="8" key="1">
    <citation type="submission" date="2022-08" db="EMBL/GenBank/DDBJ databases">
        <authorList>
            <consortium name="DOE Joint Genome Institute"/>
            <person name="Min B."/>
            <person name="Riley R."/>
            <person name="Sierra-Patev S."/>
            <person name="Naranjo-Ortiz M."/>
            <person name="Looney B."/>
            <person name="Konkel Z."/>
            <person name="Slot J.C."/>
            <person name="Sakamoto Y."/>
            <person name="Steenwyk J.L."/>
            <person name="Rokas A."/>
            <person name="Carro J."/>
            <person name="Camarero S."/>
            <person name="Ferreira P."/>
            <person name="Molpeceres G."/>
            <person name="Ruiz-Duenas F.J."/>
            <person name="Serrano A."/>
            <person name="Henrissat B."/>
            <person name="Drula E."/>
            <person name="Hughes K.W."/>
            <person name="Mata J.L."/>
            <person name="Ishikawa N.K."/>
            <person name="Vargas-Isla R."/>
            <person name="Ushijima S."/>
            <person name="Smith C.A."/>
            <person name="Ahrendt S."/>
            <person name="Andreopoulos W."/>
            <person name="He G."/>
            <person name="Labutti K."/>
            <person name="Lipzen A."/>
            <person name="Ng V."/>
            <person name="Sandor L."/>
            <person name="Barry K."/>
            <person name="Martinez A.T."/>
            <person name="Xiao Y."/>
            <person name="Gibbons J.G."/>
            <person name="Terashima K."/>
            <person name="Hibbett D.S."/>
            <person name="Grigoriev I.V."/>
        </authorList>
    </citation>
    <scope>NUCLEOTIDE SEQUENCE</scope>
    <source>
        <strain evidence="8">TFB7829</strain>
    </source>
</reference>
<keyword evidence="5" id="KW-0560">Oxidoreductase</keyword>
<dbReference type="Gene3D" id="1.10.630.10">
    <property type="entry name" value="Cytochrome P450"/>
    <property type="match status" value="1"/>
</dbReference>
<evidence type="ECO:0000256" key="6">
    <source>
        <dbReference type="ARBA" id="ARBA00023004"/>
    </source>
</evidence>
<keyword evidence="7" id="KW-0503">Monooxygenase</keyword>
<dbReference type="EMBL" id="MU803671">
    <property type="protein sequence ID" value="KAJ3978209.1"/>
    <property type="molecule type" value="Genomic_DNA"/>
</dbReference>
<dbReference type="SUPFAM" id="SSF48264">
    <property type="entry name" value="Cytochrome P450"/>
    <property type="match status" value="1"/>
</dbReference>
<dbReference type="GO" id="GO:0020037">
    <property type="term" value="F:heme binding"/>
    <property type="evidence" value="ECO:0007669"/>
    <property type="project" value="InterPro"/>
</dbReference>
<dbReference type="PANTHER" id="PTHR46300:SF7">
    <property type="entry name" value="P450, PUTATIVE (EUROFUNG)-RELATED"/>
    <property type="match status" value="1"/>
</dbReference>
<dbReference type="PANTHER" id="PTHR46300">
    <property type="entry name" value="P450, PUTATIVE (EUROFUNG)-RELATED-RELATED"/>
    <property type="match status" value="1"/>
</dbReference>
<dbReference type="GO" id="GO:0016705">
    <property type="term" value="F:oxidoreductase activity, acting on paired donors, with incorporation or reduction of molecular oxygen"/>
    <property type="evidence" value="ECO:0007669"/>
    <property type="project" value="InterPro"/>
</dbReference>
<evidence type="ECO:0000256" key="2">
    <source>
        <dbReference type="ARBA" id="ARBA00010617"/>
    </source>
</evidence>
<dbReference type="GO" id="GO:0005506">
    <property type="term" value="F:iron ion binding"/>
    <property type="evidence" value="ECO:0007669"/>
    <property type="project" value="InterPro"/>
</dbReference>
<dbReference type="Proteomes" id="UP001163850">
    <property type="component" value="Unassembled WGS sequence"/>
</dbReference>
<proteinExistence type="inferred from homology"/>
<evidence type="ECO:0008006" key="10">
    <source>
        <dbReference type="Google" id="ProtNLM"/>
    </source>
</evidence>
<dbReference type="Pfam" id="PF00067">
    <property type="entry name" value="p450"/>
    <property type="match status" value="1"/>
</dbReference>
<evidence type="ECO:0000313" key="9">
    <source>
        <dbReference type="Proteomes" id="UP001163850"/>
    </source>
</evidence>
<evidence type="ECO:0000256" key="4">
    <source>
        <dbReference type="ARBA" id="ARBA00022723"/>
    </source>
</evidence>
<gene>
    <name evidence="8" type="ORF">F5890DRAFT_380870</name>
</gene>
<accession>A0AA38PMF6</accession>
<comment type="similarity">
    <text evidence="2">Belongs to the cytochrome P450 family.</text>
</comment>
<dbReference type="AlphaFoldDB" id="A0AA38PMF6"/>
<feature type="non-terminal residue" evidence="8">
    <location>
        <position position="1"/>
    </location>
</feature>
<sequence>MTLEKRALPLPPGPRGWPIIGNLLDVPPKEEWFTFAKWGDTYGKIASVTVLGQPLIILNSASIAKDMLEKNSAI</sequence>